<dbReference type="InterPro" id="IPR036875">
    <property type="entry name" value="Znf_CCHC_sf"/>
</dbReference>
<reference evidence="3" key="1">
    <citation type="submission" date="2021-01" db="EMBL/GenBank/DDBJ databases">
        <title>Caligus Genome Assembly.</title>
        <authorList>
            <person name="Gallardo-Escarate C."/>
        </authorList>
    </citation>
    <scope>NUCLEOTIDE SEQUENCE [LARGE SCALE GENOMIC DNA]</scope>
</reference>
<keyword evidence="3" id="KW-1185">Reference proteome</keyword>
<evidence type="ECO:0008006" key="4">
    <source>
        <dbReference type="Google" id="ProtNLM"/>
    </source>
</evidence>
<name>A0A7T8KDS8_CALRO</name>
<dbReference type="OrthoDB" id="3039988at2759"/>
<dbReference type="SUPFAM" id="SSF57756">
    <property type="entry name" value="Retrovirus zinc finger-like domains"/>
    <property type="match status" value="1"/>
</dbReference>
<accession>A0A7T8KDS8</accession>
<protein>
    <recommendedName>
        <fullName evidence="4">CCHC-type domain-containing protein</fullName>
    </recommendedName>
</protein>
<evidence type="ECO:0000256" key="1">
    <source>
        <dbReference type="SAM" id="MobiDB-lite"/>
    </source>
</evidence>
<evidence type="ECO:0000313" key="3">
    <source>
        <dbReference type="Proteomes" id="UP000595437"/>
    </source>
</evidence>
<proteinExistence type="predicted"/>
<dbReference type="EMBL" id="CP045893">
    <property type="protein sequence ID" value="QQP54046.1"/>
    <property type="molecule type" value="Genomic_DNA"/>
</dbReference>
<organism evidence="2 3">
    <name type="scientific">Caligus rogercresseyi</name>
    <name type="common">Sea louse</name>
    <dbReference type="NCBI Taxonomy" id="217165"/>
    <lineage>
        <taxon>Eukaryota</taxon>
        <taxon>Metazoa</taxon>
        <taxon>Ecdysozoa</taxon>
        <taxon>Arthropoda</taxon>
        <taxon>Crustacea</taxon>
        <taxon>Multicrustacea</taxon>
        <taxon>Hexanauplia</taxon>
        <taxon>Copepoda</taxon>
        <taxon>Siphonostomatoida</taxon>
        <taxon>Caligidae</taxon>
        <taxon>Caligus</taxon>
    </lineage>
</organism>
<feature type="region of interest" description="Disordered" evidence="1">
    <location>
        <begin position="118"/>
        <end position="158"/>
    </location>
</feature>
<dbReference type="Gene3D" id="4.10.60.10">
    <property type="entry name" value="Zinc finger, CCHC-type"/>
    <property type="match status" value="1"/>
</dbReference>
<evidence type="ECO:0000313" key="2">
    <source>
        <dbReference type="EMBL" id="QQP54046.1"/>
    </source>
</evidence>
<dbReference type="AlphaFoldDB" id="A0A7T8KDS8"/>
<dbReference type="GO" id="GO:0003676">
    <property type="term" value="F:nucleic acid binding"/>
    <property type="evidence" value="ECO:0007669"/>
    <property type="project" value="InterPro"/>
</dbReference>
<dbReference type="Proteomes" id="UP000595437">
    <property type="component" value="Chromosome 4"/>
</dbReference>
<dbReference type="GO" id="GO:0008270">
    <property type="term" value="F:zinc ion binding"/>
    <property type="evidence" value="ECO:0007669"/>
    <property type="project" value="InterPro"/>
</dbReference>
<sequence>MEREKKRAEEKFEAVKGELSRIGRMRRKHGWSIYPPHALVSVIGEPRNIPVYLPIDQHIRPLYFTGRTKQCAKCYGFGHLIRECPNRSKSPYNYRRWLARRMKRRYEDGTPVPITINIEDKMPAKHSSRRDAPSSPEPKVSPMKRMTANLHNHPLRSS</sequence>
<gene>
    <name evidence="2" type="ORF">FKW44_006734</name>
</gene>